<proteinExistence type="predicted"/>
<name>A0A484AR87_DRONA</name>
<evidence type="ECO:0000313" key="2">
    <source>
        <dbReference type="EMBL" id="TDG38085.1"/>
    </source>
</evidence>
<sequence length="111" mass="11953">MDSLIQLIQSKYTTTPPLVGEPPSPPRPPDSPESFAQKCAEDRASSRWATPTPWTASEKEETPAGEMDDGSPSLGWDGGRERYPSGPGCLAQCTPYIPYYPPPLGSASNRS</sequence>
<feature type="compositionally biased region" description="Pro residues" evidence="1">
    <location>
        <begin position="19"/>
        <end position="31"/>
    </location>
</feature>
<comment type="caution">
    <text evidence="2">The sequence shown here is derived from an EMBL/GenBank/DDBJ whole genome shotgun (WGS) entry which is preliminary data.</text>
</comment>
<gene>
    <name evidence="2" type="ORF">AWZ03_015493</name>
</gene>
<protein>
    <submittedName>
        <fullName evidence="2">Uncharacterized protein</fullName>
    </submittedName>
</protein>
<feature type="compositionally biased region" description="Polar residues" evidence="1">
    <location>
        <begin position="1"/>
        <end position="15"/>
    </location>
</feature>
<organism evidence="2 3">
    <name type="scientific">Drosophila navojoa</name>
    <name type="common">Fruit fly</name>
    <dbReference type="NCBI Taxonomy" id="7232"/>
    <lineage>
        <taxon>Eukaryota</taxon>
        <taxon>Metazoa</taxon>
        <taxon>Ecdysozoa</taxon>
        <taxon>Arthropoda</taxon>
        <taxon>Hexapoda</taxon>
        <taxon>Insecta</taxon>
        <taxon>Pterygota</taxon>
        <taxon>Neoptera</taxon>
        <taxon>Endopterygota</taxon>
        <taxon>Diptera</taxon>
        <taxon>Brachycera</taxon>
        <taxon>Muscomorpha</taxon>
        <taxon>Ephydroidea</taxon>
        <taxon>Drosophilidae</taxon>
        <taxon>Drosophila</taxon>
    </lineage>
</organism>
<accession>A0A484AR87</accession>
<feature type="non-terminal residue" evidence="2">
    <location>
        <position position="111"/>
    </location>
</feature>
<dbReference type="Proteomes" id="UP000295192">
    <property type="component" value="Unassembled WGS sequence"/>
</dbReference>
<dbReference type="AlphaFoldDB" id="A0A484AR87"/>
<keyword evidence="3" id="KW-1185">Reference proteome</keyword>
<reference evidence="2 3" key="1">
    <citation type="journal article" date="2019" name="J. Hered.">
        <title>An Improved Genome Assembly for Drosophila navojoa, the Basal Species in the mojavensis Cluster.</title>
        <authorList>
            <person name="Vanderlinde T."/>
            <person name="Dupim E.G."/>
            <person name="Nazario-Yepiz N.O."/>
            <person name="Carvalho A.B."/>
        </authorList>
    </citation>
    <scope>NUCLEOTIDE SEQUENCE [LARGE SCALE GENOMIC DNA]</scope>
    <source>
        <strain evidence="2">Navoj_Jal97</strain>
        <tissue evidence="2">Whole organism</tissue>
    </source>
</reference>
<evidence type="ECO:0000313" key="3">
    <source>
        <dbReference type="Proteomes" id="UP000295192"/>
    </source>
</evidence>
<dbReference type="EMBL" id="LSRL02012948">
    <property type="protein sequence ID" value="TDG38085.1"/>
    <property type="molecule type" value="Genomic_DNA"/>
</dbReference>
<feature type="region of interest" description="Disordered" evidence="1">
    <location>
        <begin position="1"/>
        <end position="85"/>
    </location>
</feature>
<evidence type="ECO:0000256" key="1">
    <source>
        <dbReference type="SAM" id="MobiDB-lite"/>
    </source>
</evidence>